<dbReference type="InterPro" id="IPR027417">
    <property type="entry name" value="P-loop_NTPase"/>
</dbReference>
<dbReference type="GO" id="GO:0008408">
    <property type="term" value="F:3'-5' exonuclease activity"/>
    <property type="evidence" value="ECO:0007669"/>
    <property type="project" value="InterPro"/>
</dbReference>
<keyword evidence="2" id="KW-1185">Reference proteome</keyword>
<sequence>MRTWSEMSQIQPKVTKMLTNSIQKDRVSHAYLFQGARGTGKREMSSLLTQSFFCSNRDGVEPCQRCKDCHRIQSGNHPDVHEIVAEGQSIKKEQILHLQKEFTYTGLESNQKVYIVQDADKMTANAANRLLKFLEEPNRQTMAILLTENGQSILDTIRSRCQILSFQPLNAKNLENRLMEEGINEATARLLASLTNNLDEAVELSRDEWFAKARKIVIQLIEILQSKPDEALLFIHNEWMPHFQDREAHSKGLDLLMIWFKDLVYEHVENEAAIIFIQEKERIQKSSYQWSKQFATDALTHILEAKRNLHSNVHPTLVMEQLTLQIQR</sequence>
<dbReference type="NCBIfam" id="TIGR00678">
    <property type="entry name" value="holB"/>
    <property type="match status" value="1"/>
</dbReference>
<dbReference type="SUPFAM" id="SSF52540">
    <property type="entry name" value="P-loop containing nucleoside triphosphate hydrolases"/>
    <property type="match status" value="1"/>
</dbReference>
<dbReference type="EC" id="2.7.7.7" evidence="1"/>
<accession>A0A0A5I2M8</accession>
<dbReference type="Gene3D" id="3.40.50.300">
    <property type="entry name" value="P-loop containing nucleotide triphosphate hydrolases"/>
    <property type="match status" value="1"/>
</dbReference>
<dbReference type="Pfam" id="PF13177">
    <property type="entry name" value="DNA_pol3_delta2"/>
    <property type="match status" value="1"/>
</dbReference>
<keyword evidence="1" id="KW-0808">Transferase</keyword>
<dbReference type="FunFam" id="3.40.50.300:FF:001255">
    <property type="entry name" value="DNA polymerase III subunit delta"/>
    <property type="match status" value="1"/>
</dbReference>
<dbReference type="Proteomes" id="UP000030528">
    <property type="component" value="Unassembled WGS sequence"/>
</dbReference>
<dbReference type="eggNOG" id="COG0470">
    <property type="taxonomic scope" value="Bacteria"/>
</dbReference>
<organism evidence="1 2">
    <name type="scientific">Pontibacillus halophilus JSM 076056 = DSM 19796</name>
    <dbReference type="NCBI Taxonomy" id="1385510"/>
    <lineage>
        <taxon>Bacteria</taxon>
        <taxon>Bacillati</taxon>
        <taxon>Bacillota</taxon>
        <taxon>Bacilli</taxon>
        <taxon>Bacillales</taxon>
        <taxon>Bacillaceae</taxon>
        <taxon>Pontibacillus</taxon>
    </lineage>
</organism>
<reference evidence="1 2" key="1">
    <citation type="submission" date="2013-08" db="EMBL/GenBank/DDBJ databases">
        <authorList>
            <person name="Huang J."/>
            <person name="Wang G."/>
        </authorList>
    </citation>
    <scope>NUCLEOTIDE SEQUENCE [LARGE SCALE GENOMIC DNA]</scope>
    <source>
        <strain evidence="1 2">JSM 076056</strain>
    </source>
</reference>
<dbReference type="RefSeq" id="WP_026801645.1">
    <property type="nucleotide sequence ID" value="NZ_AULI01000021.1"/>
</dbReference>
<dbReference type="InterPro" id="IPR004622">
    <property type="entry name" value="DNA_pol_HolB"/>
</dbReference>
<protein>
    <submittedName>
        <fullName evidence="1">DNA polymerase III subunit delta</fullName>
        <ecNumber evidence="1">2.7.7.7</ecNumber>
    </submittedName>
</protein>
<dbReference type="PANTHER" id="PTHR11669">
    <property type="entry name" value="REPLICATION FACTOR C / DNA POLYMERASE III GAMMA-TAU SUBUNIT"/>
    <property type="match status" value="1"/>
</dbReference>
<gene>
    <name evidence="1" type="ORF">N781_08635</name>
</gene>
<dbReference type="NCBIfam" id="NF005972">
    <property type="entry name" value="PRK08058.1"/>
    <property type="match status" value="1"/>
</dbReference>
<dbReference type="GO" id="GO:0006261">
    <property type="term" value="P:DNA-templated DNA replication"/>
    <property type="evidence" value="ECO:0007669"/>
    <property type="project" value="TreeGrafter"/>
</dbReference>
<dbReference type="GO" id="GO:0003887">
    <property type="term" value="F:DNA-directed DNA polymerase activity"/>
    <property type="evidence" value="ECO:0007669"/>
    <property type="project" value="UniProtKB-EC"/>
</dbReference>
<dbReference type="AlphaFoldDB" id="A0A0A5I2M8"/>
<comment type="caution">
    <text evidence="1">The sequence shown here is derived from an EMBL/GenBank/DDBJ whole genome shotgun (WGS) entry which is preliminary data.</text>
</comment>
<dbReference type="EMBL" id="AVPE01000017">
    <property type="protein sequence ID" value="KGX90102.1"/>
    <property type="molecule type" value="Genomic_DNA"/>
</dbReference>
<name>A0A0A5I2M8_9BACI</name>
<dbReference type="STRING" id="1385510.GCA_000425205_03458"/>
<evidence type="ECO:0000313" key="1">
    <source>
        <dbReference type="EMBL" id="KGX90102.1"/>
    </source>
</evidence>
<dbReference type="OrthoDB" id="9810148at2"/>
<dbReference type="PANTHER" id="PTHR11669:SF8">
    <property type="entry name" value="DNA POLYMERASE III SUBUNIT DELTA"/>
    <property type="match status" value="1"/>
</dbReference>
<keyword evidence="1" id="KW-0548">Nucleotidyltransferase</keyword>
<proteinExistence type="predicted"/>
<dbReference type="InterPro" id="IPR050238">
    <property type="entry name" value="DNA_Rep/Repair_Clamp_Loader"/>
</dbReference>
<evidence type="ECO:0000313" key="2">
    <source>
        <dbReference type="Proteomes" id="UP000030528"/>
    </source>
</evidence>